<name>A0A3B4YDX8_SERLL</name>
<dbReference type="GO" id="GO:0002040">
    <property type="term" value="P:sprouting angiogenesis"/>
    <property type="evidence" value="ECO:0007669"/>
    <property type="project" value="TreeGrafter"/>
</dbReference>
<organism evidence="1 2">
    <name type="scientific">Seriola lalandi dorsalis</name>
    <dbReference type="NCBI Taxonomy" id="1841481"/>
    <lineage>
        <taxon>Eukaryota</taxon>
        <taxon>Metazoa</taxon>
        <taxon>Chordata</taxon>
        <taxon>Craniata</taxon>
        <taxon>Vertebrata</taxon>
        <taxon>Euteleostomi</taxon>
        <taxon>Actinopterygii</taxon>
        <taxon>Neopterygii</taxon>
        <taxon>Teleostei</taxon>
        <taxon>Neoteleostei</taxon>
        <taxon>Acanthomorphata</taxon>
        <taxon>Carangaria</taxon>
        <taxon>Carangiformes</taxon>
        <taxon>Carangidae</taxon>
        <taxon>Seriola</taxon>
    </lineage>
</organism>
<reference evidence="1" key="2">
    <citation type="submission" date="2025-09" db="UniProtKB">
        <authorList>
            <consortium name="Ensembl"/>
        </authorList>
    </citation>
    <scope>IDENTIFICATION</scope>
</reference>
<dbReference type="GO" id="GO:0016020">
    <property type="term" value="C:membrane"/>
    <property type="evidence" value="ECO:0007669"/>
    <property type="project" value="TreeGrafter"/>
</dbReference>
<dbReference type="GeneTree" id="ENSGT00630000089884"/>
<accession>A0A3B4YDX8</accession>
<dbReference type="GO" id="GO:0005829">
    <property type="term" value="C:cytosol"/>
    <property type="evidence" value="ECO:0007669"/>
    <property type="project" value="TreeGrafter"/>
</dbReference>
<reference evidence="1" key="1">
    <citation type="submission" date="2025-08" db="UniProtKB">
        <authorList>
            <consortium name="Ensembl"/>
        </authorList>
    </citation>
    <scope>IDENTIFICATION</scope>
</reference>
<dbReference type="PANTHER" id="PTHR22605:SF21">
    <property type="entry name" value="E3 UBIQUITIN-PROTEIN LIGASE RNF213-BETA"/>
    <property type="match status" value="1"/>
</dbReference>
<dbReference type="Proteomes" id="UP000261360">
    <property type="component" value="Unplaced"/>
</dbReference>
<dbReference type="GO" id="GO:0005730">
    <property type="term" value="C:nucleolus"/>
    <property type="evidence" value="ECO:0007669"/>
    <property type="project" value="TreeGrafter"/>
</dbReference>
<proteinExistence type="predicted"/>
<evidence type="ECO:0000313" key="2">
    <source>
        <dbReference type="Proteomes" id="UP000261360"/>
    </source>
</evidence>
<evidence type="ECO:0000313" key="1">
    <source>
        <dbReference type="Ensembl" id="ENSSLDP00000026366.1"/>
    </source>
</evidence>
<dbReference type="InterPro" id="IPR031248">
    <property type="entry name" value="RNF213"/>
</dbReference>
<sequence length="311" mass="35333">MLSLPSDCPTHRSSFWTFPEMMTVERFSRLLERISETQLTLCNPERELLPLVLAHCHYTLKKGGETHRSYDLPGIQTQLARRFLAGKPIIQAVRGKILSLSVLQEPLKGSVSSAMRTVLRSYTDVCEAVYVVEIGLRYLGKTGGDPRGQLSSYLTDSLQMRRQISSTVAKSKLEHSIFAWQLLTCWKSELMLNKKHFQQKLSEDQRKELKCFLAVTDVDTFSLELHEILMSLVLKQQLGRKVNRNACRENNGFSANCSKCPPSLHSIRYTVEIHLDQKGLPPLLGLESLSEEITLGQGADVWRAAVEFKRR</sequence>
<dbReference type="GO" id="GO:0006511">
    <property type="term" value="P:ubiquitin-dependent protein catabolic process"/>
    <property type="evidence" value="ECO:0007669"/>
    <property type="project" value="TreeGrafter"/>
</dbReference>
<dbReference type="AlphaFoldDB" id="A0A3B4YDX8"/>
<dbReference type="GO" id="GO:0004842">
    <property type="term" value="F:ubiquitin-protein transferase activity"/>
    <property type="evidence" value="ECO:0007669"/>
    <property type="project" value="InterPro"/>
</dbReference>
<dbReference type="GO" id="GO:2000051">
    <property type="term" value="P:negative regulation of non-canonical Wnt signaling pathway"/>
    <property type="evidence" value="ECO:0007669"/>
    <property type="project" value="TreeGrafter"/>
</dbReference>
<dbReference type="PANTHER" id="PTHR22605">
    <property type="entry name" value="RZ-TYPE DOMAIN-CONTAINING PROTEIN"/>
    <property type="match status" value="1"/>
</dbReference>
<dbReference type="GO" id="GO:0016887">
    <property type="term" value="F:ATP hydrolysis activity"/>
    <property type="evidence" value="ECO:0007669"/>
    <property type="project" value="InterPro"/>
</dbReference>
<dbReference type="Ensembl" id="ENSSLDT00000027175.1">
    <property type="protein sequence ID" value="ENSSLDP00000026366.1"/>
    <property type="gene ID" value="ENSSLDG00000020485.1"/>
</dbReference>
<protein>
    <submittedName>
        <fullName evidence="1">Uncharacterized protein</fullName>
    </submittedName>
</protein>
<keyword evidence="2" id="KW-1185">Reference proteome</keyword>